<dbReference type="EMBL" id="HBUF01340609">
    <property type="protein sequence ID" value="CAG6702739.1"/>
    <property type="molecule type" value="Transcribed_RNA"/>
</dbReference>
<sequence>MSVLLLLLKQRKRNPRKKRKKHLRKKKRQIQLRMTPWMIFWQLSPHPRIPLTCFQREPSTWKITKDSTLTMMRQSLSLTSGRSLTRKTIPSGLVNTNILKNYRRYS</sequence>
<dbReference type="AlphaFoldDB" id="A0A8D8WT04"/>
<dbReference type="EMBL" id="HBUF01642124">
    <property type="protein sequence ID" value="CAG6785172.1"/>
    <property type="molecule type" value="Transcribed_RNA"/>
</dbReference>
<accession>A0A8D8WT04</accession>
<dbReference type="EMBL" id="HBUF01340610">
    <property type="protein sequence ID" value="CAG6702742.1"/>
    <property type="molecule type" value="Transcribed_RNA"/>
</dbReference>
<dbReference type="EMBL" id="HBUF01220645">
    <property type="protein sequence ID" value="CAG6669274.1"/>
    <property type="molecule type" value="Transcribed_RNA"/>
</dbReference>
<dbReference type="EMBL" id="HBUF01220647">
    <property type="protein sequence ID" value="CAG6669282.1"/>
    <property type="molecule type" value="Transcribed_RNA"/>
</dbReference>
<protein>
    <submittedName>
        <fullName evidence="1">Uncharacterized protein</fullName>
    </submittedName>
</protein>
<organism evidence="1">
    <name type="scientific">Cacopsylla melanoneura</name>
    <dbReference type="NCBI Taxonomy" id="428564"/>
    <lineage>
        <taxon>Eukaryota</taxon>
        <taxon>Metazoa</taxon>
        <taxon>Ecdysozoa</taxon>
        <taxon>Arthropoda</taxon>
        <taxon>Hexapoda</taxon>
        <taxon>Insecta</taxon>
        <taxon>Pterygota</taxon>
        <taxon>Neoptera</taxon>
        <taxon>Paraneoptera</taxon>
        <taxon>Hemiptera</taxon>
        <taxon>Sternorrhyncha</taxon>
        <taxon>Psylloidea</taxon>
        <taxon>Psyllidae</taxon>
        <taxon>Psyllinae</taxon>
        <taxon>Cacopsylla</taxon>
    </lineage>
</organism>
<evidence type="ECO:0000313" key="1">
    <source>
        <dbReference type="EMBL" id="CAG6669274.1"/>
    </source>
</evidence>
<dbReference type="EMBL" id="HBUF01340611">
    <property type="protein sequence ID" value="CAG6702745.1"/>
    <property type="molecule type" value="Transcribed_RNA"/>
</dbReference>
<dbReference type="EMBL" id="HBUF01220646">
    <property type="protein sequence ID" value="CAG6669278.1"/>
    <property type="molecule type" value="Transcribed_RNA"/>
</dbReference>
<proteinExistence type="predicted"/>
<dbReference type="EMBL" id="HBUF01220644">
    <property type="protein sequence ID" value="CAG6669270.1"/>
    <property type="molecule type" value="Transcribed_RNA"/>
</dbReference>
<dbReference type="EMBL" id="HBUF01340612">
    <property type="protein sequence ID" value="CAG6702748.1"/>
    <property type="molecule type" value="Transcribed_RNA"/>
</dbReference>
<dbReference type="EMBL" id="HBUF01220643">
    <property type="protein sequence ID" value="CAG6669266.1"/>
    <property type="molecule type" value="Transcribed_RNA"/>
</dbReference>
<reference evidence="1" key="1">
    <citation type="submission" date="2021-05" db="EMBL/GenBank/DDBJ databases">
        <authorList>
            <person name="Alioto T."/>
            <person name="Alioto T."/>
            <person name="Gomez Garrido J."/>
        </authorList>
    </citation>
    <scope>NUCLEOTIDE SEQUENCE</scope>
</reference>
<name>A0A8D8WT04_9HEMI</name>